<organism evidence="1 2">
    <name type="scientific">Fundidesulfovibrio magnetotacticus</name>
    <dbReference type="NCBI Taxonomy" id="2730080"/>
    <lineage>
        <taxon>Bacteria</taxon>
        <taxon>Pseudomonadati</taxon>
        <taxon>Thermodesulfobacteriota</taxon>
        <taxon>Desulfovibrionia</taxon>
        <taxon>Desulfovibrionales</taxon>
        <taxon>Desulfovibrionaceae</taxon>
        <taxon>Fundidesulfovibrio</taxon>
    </lineage>
</organism>
<keyword evidence="2" id="KW-1185">Reference proteome</keyword>
<dbReference type="EMBL" id="BLTE01000013">
    <property type="protein sequence ID" value="GFK95022.1"/>
    <property type="molecule type" value="Genomic_DNA"/>
</dbReference>
<dbReference type="Gene3D" id="2.120.10.10">
    <property type="match status" value="1"/>
</dbReference>
<evidence type="ECO:0000313" key="2">
    <source>
        <dbReference type="Proteomes" id="UP000494245"/>
    </source>
</evidence>
<dbReference type="InterPro" id="IPR036278">
    <property type="entry name" value="Sialidase_sf"/>
</dbReference>
<accession>A0A6V8LRA5</accession>
<reference evidence="1 2" key="1">
    <citation type="submission" date="2020-04" db="EMBL/GenBank/DDBJ databases">
        <authorList>
            <consortium name="Desulfovibrio sp. FSS-1 genome sequencing consortium"/>
            <person name="Shimoshige H."/>
            <person name="Kobayashi H."/>
            <person name="Maekawa T."/>
        </authorList>
    </citation>
    <scope>NUCLEOTIDE SEQUENCE [LARGE SCALE GENOMIC DNA]</scope>
    <source>
        <strain evidence="1 2">SIID29052-01</strain>
    </source>
</reference>
<protein>
    <recommendedName>
        <fullName evidence="3">Sialidase domain-containing protein</fullName>
    </recommendedName>
</protein>
<sequence>MPSLTFQAGRHAVVDARPGHYLCFPDVVATPQGRLVCVYRQADRHVATRAALLVSTSDDLGGAWSGPRLLRAGQGHCPRITRLEDGRLLVIDDTSASQYWSLDEGHSFARQPCAGPPLSIPDRVLALRPDLWLTTCHVHRGESPLSKIRQAPAEQTVYVSSDEGALWRMRSVLANDRSLVLCEASMTRLPDGRLLAVLRENSHVYEPMYLCLSEDEGVTWSLPRPTPLLGHRPTLGLAPSGRLLVTYRAVGPDGGTAAWTGTLDELDQDFAVHGLHPDPENPRLTPEGLLIENAPGREACVRYALRPMTDPERARATLTAEVLVAEAQGKACALHFGGWWRLAPGAVLPPDDAPAIPCDARTTVRLELRYEPGRVEAVVNGVACGTYPADARAADTRAILAGNASVREDNGGRHLWKALSLSIDEPRFERAYRWSWTPTRGHPDAWVDARVLELANDRLANPGDYGYSGWTVLPDGRYYCVFHHGGGDEPGYQPGRSSRVRGVWFEDSDFTTPNS</sequence>
<evidence type="ECO:0000313" key="1">
    <source>
        <dbReference type="EMBL" id="GFK95022.1"/>
    </source>
</evidence>
<dbReference type="AlphaFoldDB" id="A0A6V8LRA5"/>
<dbReference type="RefSeq" id="WP_173085654.1">
    <property type="nucleotide sequence ID" value="NZ_BLTE01000013.1"/>
</dbReference>
<dbReference type="Proteomes" id="UP000494245">
    <property type="component" value="Unassembled WGS sequence"/>
</dbReference>
<evidence type="ECO:0008006" key="3">
    <source>
        <dbReference type="Google" id="ProtNLM"/>
    </source>
</evidence>
<proteinExistence type="predicted"/>
<comment type="caution">
    <text evidence="1">The sequence shown here is derived from an EMBL/GenBank/DDBJ whole genome shotgun (WGS) entry which is preliminary data.</text>
</comment>
<dbReference type="SUPFAM" id="SSF50939">
    <property type="entry name" value="Sialidases"/>
    <property type="match status" value="1"/>
</dbReference>
<name>A0A6V8LRA5_9BACT</name>
<reference evidence="1 2" key="2">
    <citation type="submission" date="2020-05" db="EMBL/GenBank/DDBJ databases">
        <title>Draft genome sequence of Desulfovibrio sp. strainFSS-1.</title>
        <authorList>
            <person name="Shimoshige H."/>
            <person name="Kobayashi H."/>
            <person name="Maekawa T."/>
        </authorList>
    </citation>
    <scope>NUCLEOTIDE SEQUENCE [LARGE SCALE GENOMIC DNA]</scope>
    <source>
        <strain evidence="1 2">SIID29052-01</strain>
    </source>
</reference>
<gene>
    <name evidence="1" type="ORF">NNJEOMEG_02870</name>
</gene>
<dbReference type="CDD" id="cd15482">
    <property type="entry name" value="Sialidase_non-viral"/>
    <property type="match status" value="1"/>
</dbReference>